<keyword evidence="5 14" id="KW-0227">DNA damage</keyword>
<protein>
    <recommendedName>
        <fullName evidence="2">RING-type E3 ubiquitin transferase</fullName>
        <ecNumber evidence="2">2.3.2.27</ecNumber>
    </recommendedName>
    <alternativeName>
        <fullName evidence="12 13">RING-type E3 ubiquitin transferase RNF168</fullName>
    </alternativeName>
</protein>
<dbReference type="GO" id="GO:0000151">
    <property type="term" value="C:ubiquitin ligase complex"/>
    <property type="evidence" value="ECO:0007669"/>
    <property type="project" value="UniProtKB-UniRule"/>
</dbReference>
<sequence length="530" mass="58864">MRSYIEHQEARVTEGYKAATRMPPVSETEVKVTDGAAEGGLSQADCICPVCLEIFLEPVTLPCSHTFCKPCFLETVDKANICCPLCRRRVSTWARLHGRNKTLVNVELWRRLQEAFPLQCQCRLSGQDAEDTATAIPGPRVSQPGELRREYEDQISKLAEEKRALEEAERRASEEYIQRLLAEEEERLAEERRVTEERQLEEDERLARLLSDELNSNPVSESQIKSPVDSTSAKKKKSSAGDIERFLFPVPMRSPSSTETSPSSSLAANKENILMPSSSSAMGVDLEPPVPMIDFDENEPSPSPHLNETEPCPLNGSCTGAKQDTERRSPSISQMGGGAGSKRKSGDMDPGSGDGLVSKRPCTPSNAPLDTQAGAPLLRELMQEEEDLYSRWQQEESDRQLALRLQRQLDREEALRAVDRRKGSPDQYQLREKPCSTPTPAPTATSDKATASRVSRDCSSSALSPKEEKNTVRRQSSRTPKEKQAPHRSSRASTPRRAGTDKSSHHNDTSTLHKGSRQTTLTDMFSSLAR</sequence>
<dbReference type="AlphaFoldDB" id="A0A9D3Q259"/>
<keyword evidence="10 14" id="KW-0234">DNA repair</keyword>
<dbReference type="SMART" id="SM00184">
    <property type="entry name" value="RING"/>
    <property type="match status" value="1"/>
</dbReference>
<comment type="domain">
    <text evidence="14">The MIU motif (motif interacting with ubiquitin) mediates the interaction with both 'Lys-48'- and 'Lys-63'-linked ubiquitin chains. The UMI motif mediates interaction with ubiquitin with a preference for 'Lys-63'-linked ubiquitin. The specificity for different types of ubiquitin is mediated by juxtaposition of ubiquitin-binding motifs (MIU and UMI motifs) with LR motifs (LRMs).</text>
</comment>
<evidence type="ECO:0000313" key="18">
    <source>
        <dbReference type="EMBL" id="KAG7471023.1"/>
    </source>
</evidence>
<feature type="short sequence motif" description="UMI motif" evidence="14">
    <location>
        <begin position="174"/>
        <end position="182"/>
    </location>
</feature>
<dbReference type="OrthoDB" id="426657at2759"/>
<dbReference type="EMBL" id="JAFDVH010000009">
    <property type="protein sequence ID" value="KAG7471023.1"/>
    <property type="molecule type" value="Genomic_DNA"/>
</dbReference>
<dbReference type="PANTHER" id="PTHR23328">
    <property type="entry name" value="RING-TYPE DOMAIN-CONTAINING PROTEIN"/>
    <property type="match status" value="1"/>
</dbReference>
<reference evidence="18" key="1">
    <citation type="submission" date="2021-01" db="EMBL/GenBank/DDBJ databases">
        <authorList>
            <person name="Zahm M."/>
            <person name="Roques C."/>
            <person name="Cabau C."/>
            <person name="Klopp C."/>
            <person name="Donnadieu C."/>
            <person name="Jouanno E."/>
            <person name="Lampietro C."/>
            <person name="Louis A."/>
            <person name="Herpin A."/>
            <person name="Echchiki A."/>
            <person name="Berthelot C."/>
            <person name="Parey E."/>
            <person name="Roest-Crollius H."/>
            <person name="Braasch I."/>
            <person name="Postlethwait J."/>
            <person name="Bobe J."/>
            <person name="Montfort J."/>
            <person name="Bouchez O."/>
            <person name="Begum T."/>
            <person name="Mejri S."/>
            <person name="Adams A."/>
            <person name="Chen W.-J."/>
            <person name="Guiguen Y."/>
        </authorList>
    </citation>
    <scope>NUCLEOTIDE SEQUENCE</scope>
    <source>
        <strain evidence="18">YG-15Mar2019-1</strain>
        <tissue evidence="18">Brain</tissue>
    </source>
</reference>
<dbReference type="InterPro" id="IPR001841">
    <property type="entry name" value="Znf_RING"/>
</dbReference>
<dbReference type="CDD" id="cd16550">
    <property type="entry name" value="RING-HC_RNF168"/>
    <property type="match status" value="1"/>
</dbReference>
<evidence type="ECO:0000256" key="8">
    <source>
        <dbReference type="ARBA" id="ARBA00022833"/>
    </source>
</evidence>
<evidence type="ECO:0000256" key="5">
    <source>
        <dbReference type="ARBA" id="ARBA00022763"/>
    </source>
</evidence>
<keyword evidence="7 14" id="KW-0833">Ubl conjugation pathway</keyword>
<dbReference type="GO" id="GO:0045739">
    <property type="term" value="P:positive regulation of DNA repair"/>
    <property type="evidence" value="ECO:0007669"/>
    <property type="project" value="UniProtKB-UniRule"/>
</dbReference>
<evidence type="ECO:0000256" key="7">
    <source>
        <dbReference type="ARBA" id="ARBA00022786"/>
    </source>
</evidence>
<keyword evidence="19" id="KW-1185">Reference proteome</keyword>
<dbReference type="GO" id="GO:0035861">
    <property type="term" value="C:site of double-strand break"/>
    <property type="evidence" value="ECO:0007669"/>
    <property type="project" value="TreeGrafter"/>
</dbReference>
<feature type="region of interest" description="Disordered" evidence="16">
    <location>
        <begin position="211"/>
        <end position="374"/>
    </location>
</feature>
<organism evidence="18 19">
    <name type="scientific">Megalops atlanticus</name>
    <name type="common">Tarpon</name>
    <name type="synonym">Clupea gigantea</name>
    <dbReference type="NCBI Taxonomy" id="7932"/>
    <lineage>
        <taxon>Eukaryota</taxon>
        <taxon>Metazoa</taxon>
        <taxon>Chordata</taxon>
        <taxon>Craniata</taxon>
        <taxon>Vertebrata</taxon>
        <taxon>Euteleostomi</taxon>
        <taxon>Actinopterygii</taxon>
        <taxon>Neopterygii</taxon>
        <taxon>Teleostei</taxon>
        <taxon>Elopiformes</taxon>
        <taxon>Megalopidae</taxon>
        <taxon>Megalops</taxon>
    </lineage>
</organism>
<dbReference type="CDD" id="cd21952">
    <property type="entry name" value="MIU2_RNF168"/>
    <property type="match status" value="1"/>
</dbReference>
<dbReference type="GO" id="GO:0006302">
    <property type="term" value="P:double-strand break repair"/>
    <property type="evidence" value="ECO:0007669"/>
    <property type="project" value="UniProtKB-UniRule"/>
</dbReference>
<comment type="caution">
    <text evidence="14">Lacks conserved residue(s) required for the propagation of feature annotation.</text>
</comment>
<comment type="similarity">
    <text evidence="14">Belongs to the RNF168 family.</text>
</comment>
<keyword evidence="15" id="KW-0175">Coiled coil</keyword>
<feature type="compositionally biased region" description="Polar residues" evidence="16">
    <location>
        <begin position="509"/>
        <end position="530"/>
    </location>
</feature>
<dbReference type="EC" id="2.3.2.27" evidence="2"/>
<evidence type="ECO:0000256" key="13">
    <source>
        <dbReference type="ARBA" id="ARBA00079844"/>
    </source>
</evidence>
<feature type="short sequence motif" description="LR motif 1" evidence="14">
    <location>
        <begin position="141"/>
        <end position="159"/>
    </location>
</feature>
<dbReference type="GO" id="GO:0031491">
    <property type="term" value="F:nucleosome binding"/>
    <property type="evidence" value="ECO:0007669"/>
    <property type="project" value="TreeGrafter"/>
</dbReference>
<comment type="caution">
    <text evidence="18">The sequence shown here is derived from an EMBL/GenBank/DDBJ whole genome shotgun (WGS) entry which is preliminary data.</text>
</comment>
<dbReference type="SUPFAM" id="SSF57850">
    <property type="entry name" value="RING/U-box"/>
    <property type="match status" value="1"/>
</dbReference>
<name>A0A9D3Q259_MEGAT</name>
<evidence type="ECO:0000256" key="16">
    <source>
        <dbReference type="SAM" id="MobiDB-lite"/>
    </source>
</evidence>
<keyword evidence="3 14" id="KW-0808">Transferase</keyword>
<dbReference type="GO" id="GO:0005634">
    <property type="term" value="C:nucleus"/>
    <property type="evidence" value="ECO:0007669"/>
    <property type="project" value="UniProtKB-SubCell"/>
</dbReference>
<feature type="short sequence motif" description="LR motif 2" evidence="14">
    <location>
        <begin position="420"/>
        <end position="431"/>
    </location>
</feature>
<evidence type="ECO:0000256" key="1">
    <source>
        <dbReference type="ARBA" id="ARBA00000900"/>
    </source>
</evidence>
<keyword evidence="8 14" id="KW-0862">Zinc</keyword>
<feature type="compositionally biased region" description="Low complexity" evidence="16">
    <location>
        <begin position="254"/>
        <end position="265"/>
    </location>
</feature>
<feature type="region of interest" description="Disordered" evidence="16">
    <location>
        <begin position="413"/>
        <end position="530"/>
    </location>
</feature>
<evidence type="ECO:0000256" key="15">
    <source>
        <dbReference type="SAM" id="Coils"/>
    </source>
</evidence>
<keyword evidence="6 14" id="KW-0863">Zinc-finger</keyword>
<dbReference type="GO" id="GO:0043130">
    <property type="term" value="F:ubiquitin binding"/>
    <property type="evidence" value="ECO:0007669"/>
    <property type="project" value="UniProtKB-UniRule"/>
</dbReference>
<keyword evidence="11 14" id="KW-0539">Nucleus</keyword>
<evidence type="ECO:0000256" key="12">
    <source>
        <dbReference type="ARBA" id="ARBA00077266"/>
    </source>
</evidence>
<dbReference type="GO" id="GO:0061630">
    <property type="term" value="F:ubiquitin protein ligase activity"/>
    <property type="evidence" value="ECO:0007669"/>
    <property type="project" value="UniProtKB-EC"/>
</dbReference>
<dbReference type="GO" id="GO:0016567">
    <property type="term" value="P:protein ubiquitination"/>
    <property type="evidence" value="ECO:0007669"/>
    <property type="project" value="UniProtKB-UniRule"/>
</dbReference>
<dbReference type="Proteomes" id="UP001046870">
    <property type="component" value="Chromosome 9"/>
</dbReference>
<dbReference type="GO" id="GO:0008270">
    <property type="term" value="F:zinc ion binding"/>
    <property type="evidence" value="ECO:0007669"/>
    <property type="project" value="UniProtKB-KW"/>
</dbReference>
<feature type="compositionally biased region" description="Polar residues" evidence="16">
    <location>
        <begin position="213"/>
        <end position="229"/>
    </location>
</feature>
<comment type="pathway">
    <text evidence="14">Protein modification; protein ubiquitination.</text>
</comment>
<dbReference type="CDD" id="cd22265">
    <property type="entry name" value="UDM1_RNF168"/>
    <property type="match status" value="1"/>
</dbReference>
<dbReference type="Pfam" id="PF13923">
    <property type="entry name" value="zf-C3HC4_2"/>
    <property type="match status" value="1"/>
</dbReference>
<dbReference type="InterPro" id="IPR013083">
    <property type="entry name" value="Znf_RING/FYVE/PHD"/>
</dbReference>
<dbReference type="GO" id="GO:0010212">
    <property type="term" value="P:response to ionizing radiation"/>
    <property type="evidence" value="ECO:0007669"/>
    <property type="project" value="UniProtKB-UniRule"/>
</dbReference>
<evidence type="ECO:0000256" key="4">
    <source>
        <dbReference type="ARBA" id="ARBA00022723"/>
    </source>
</evidence>
<feature type="coiled-coil region" evidence="15">
    <location>
        <begin position="148"/>
        <end position="201"/>
    </location>
</feature>
<dbReference type="Gene3D" id="3.30.40.10">
    <property type="entry name" value="Zinc/RING finger domain, C3HC4 (zinc finger)"/>
    <property type="match status" value="1"/>
</dbReference>
<feature type="compositionally biased region" description="Low complexity" evidence="16">
    <location>
        <begin position="435"/>
        <end position="452"/>
    </location>
</feature>
<keyword evidence="9 14" id="KW-0156">Chromatin regulator</keyword>
<feature type="compositionally biased region" description="Basic and acidic residues" evidence="16">
    <location>
        <begin position="498"/>
        <end position="508"/>
    </location>
</feature>
<keyword evidence="4 14" id="KW-0479">Metal-binding</keyword>
<dbReference type="InterPro" id="IPR034725">
    <property type="entry name" value="RNF168"/>
</dbReference>
<dbReference type="GO" id="GO:0042393">
    <property type="term" value="F:histone binding"/>
    <property type="evidence" value="ECO:0007669"/>
    <property type="project" value="UniProtKB-UniRule"/>
</dbReference>
<evidence type="ECO:0000313" key="19">
    <source>
        <dbReference type="Proteomes" id="UP001046870"/>
    </source>
</evidence>
<dbReference type="InterPro" id="IPR051657">
    <property type="entry name" value="RNF168/RNF169_E3_ubiq-ligase"/>
</dbReference>
<evidence type="ECO:0000256" key="3">
    <source>
        <dbReference type="ARBA" id="ARBA00022679"/>
    </source>
</evidence>
<evidence type="ECO:0000256" key="10">
    <source>
        <dbReference type="ARBA" id="ARBA00023204"/>
    </source>
</evidence>
<evidence type="ECO:0000256" key="14">
    <source>
        <dbReference type="HAMAP-Rule" id="MF_03066"/>
    </source>
</evidence>
<dbReference type="FunFam" id="3.30.40.10:FF:000466">
    <property type="entry name" value="E3 ubiquitin-protein ligase RNF168"/>
    <property type="match status" value="1"/>
</dbReference>
<dbReference type="PANTHER" id="PTHR23328:SF1">
    <property type="entry name" value="E3 UBIQUITIN-PROTEIN LIGASE RNF168"/>
    <property type="match status" value="1"/>
</dbReference>
<feature type="compositionally biased region" description="Basic and acidic residues" evidence="16">
    <location>
        <begin position="413"/>
        <end position="434"/>
    </location>
</feature>
<evidence type="ECO:0000256" key="6">
    <source>
        <dbReference type="ARBA" id="ARBA00022771"/>
    </source>
</evidence>
<evidence type="ECO:0000256" key="9">
    <source>
        <dbReference type="ARBA" id="ARBA00022853"/>
    </source>
</evidence>
<dbReference type="HAMAP" id="MF_03066">
    <property type="entry name" value="RNF168"/>
    <property type="match status" value="1"/>
</dbReference>
<dbReference type="GO" id="GO:0006325">
    <property type="term" value="P:chromatin organization"/>
    <property type="evidence" value="ECO:0007669"/>
    <property type="project" value="UniProtKB-KW"/>
</dbReference>
<comment type="subcellular location">
    <subcellularLocation>
        <location evidence="14">Nucleus</location>
    </subcellularLocation>
    <text evidence="14">Localizes to double-strand breaks (DSBs) sites of DNA damage.</text>
</comment>
<accession>A0A9D3Q259</accession>
<feature type="domain" description="RING-type" evidence="17">
    <location>
        <begin position="48"/>
        <end position="87"/>
    </location>
</feature>
<dbReference type="PROSITE" id="PS50089">
    <property type="entry name" value="ZF_RING_2"/>
    <property type="match status" value="1"/>
</dbReference>
<evidence type="ECO:0000259" key="17">
    <source>
        <dbReference type="PROSITE" id="PS50089"/>
    </source>
</evidence>
<evidence type="ECO:0000256" key="11">
    <source>
        <dbReference type="ARBA" id="ARBA00023242"/>
    </source>
</evidence>
<proteinExistence type="inferred from homology"/>
<evidence type="ECO:0000256" key="2">
    <source>
        <dbReference type="ARBA" id="ARBA00012483"/>
    </source>
</evidence>
<gene>
    <name evidence="14" type="primary">RNF168</name>
    <name evidence="18" type="ORF">MATL_G00120020</name>
</gene>
<comment type="catalytic activity">
    <reaction evidence="1 14">
        <text>S-ubiquitinyl-[E2 ubiquitin-conjugating enzyme]-L-cysteine + [acceptor protein]-L-lysine = [E2 ubiquitin-conjugating enzyme]-L-cysteine + N(6)-ubiquitinyl-[acceptor protein]-L-lysine.</text>
        <dbReference type="EC" id="2.3.2.27"/>
    </reaction>
</comment>